<dbReference type="EMBL" id="BNBE01000002">
    <property type="protein sequence ID" value="GHG11371.1"/>
    <property type="molecule type" value="Genomic_DNA"/>
</dbReference>
<comment type="caution">
    <text evidence="5">The sequence shown here is derived from an EMBL/GenBank/DDBJ whole genome shotgun (WGS) entry which is preliminary data.</text>
</comment>
<keyword evidence="1" id="KW-0304">Gas vesicle</keyword>
<dbReference type="Proteomes" id="UP000632849">
    <property type="component" value="Unassembled WGS sequence"/>
</dbReference>
<gene>
    <name evidence="5" type="ORF">GCM10017667_50380</name>
</gene>
<proteinExistence type="inferred from homology"/>
<evidence type="ECO:0000256" key="1">
    <source>
        <dbReference type="ARBA" id="ARBA00022987"/>
    </source>
</evidence>
<evidence type="ECO:0000256" key="3">
    <source>
        <dbReference type="ARBA" id="ARBA00035643"/>
    </source>
</evidence>
<sequence length="298" mass="32008">MTTEHAEHTELPEDPERAERTGRARDTEFSYAYAVVRPAAGLDGDALREVEGVASGPVRLVGAGGVAAAVGSVPGREFSEAALRHHLEDLEWLEEVARAHHGVVEFLAARTTVLPLRLATVYVDDERVREVLRGGAGTFARLLDRFAGHVEWGVKVYAGLPRDLADPDASGPSGTGPDADAGPGRSYLRMRRREREDREAVRSAAAEAARRIEEAADGIAVELARHRPQQGELATGSGENVANDSYLVPGGRSEEFRDRVRRATRGLPGVRVEITGPWAPYSFAVLTGPEAPGGTARP</sequence>
<name>A0A919ER36_STRFL</name>
<dbReference type="PANTHER" id="PTHR36852:SF1">
    <property type="entry name" value="PROTEIN GVPL 2"/>
    <property type="match status" value="1"/>
</dbReference>
<comment type="subcellular location">
    <subcellularLocation>
        <location evidence="2">Gas vesicle</location>
    </subcellularLocation>
</comment>
<dbReference type="Pfam" id="PF06386">
    <property type="entry name" value="GvpL_GvpF"/>
    <property type="match status" value="1"/>
</dbReference>
<evidence type="ECO:0000313" key="5">
    <source>
        <dbReference type="EMBL" id="GHG11371.1"/>
    </source>
</evidence>
<feature type="region of interest" description="Disordered" evidence="4">
    <location>
        <begin position="165"/>
        <end position="200"/>
    </location>
</feature>
<evidence type="ECO:0000256" key="4">
    <source>
        <dbReference type="SAM" id="MobiDB-lite"/>
    </source>
</evidence>
<reference evidence="5" key="1">
    <citation type="journal article" date="2014" name="Int. J. Syst. Evol. Microbiol.">
        <title>Complete genome sequence of Corynebacterium casei LMG S-19264T (=DSM 44701T), isolated from a smear-ripened cheese.</title>
        <authorList>
            <consortium name="US DOE Joint Genome Institute (JGI-PGF)"/>
            <person name="Walter F."/>
            <person name="Albersmeier A."/>
            <person name="Kalinowski J."/>
            <person name="Ruckert C."/>
        </authorList>
    </citation>
    <scope>NUCLEOTIDE SEQUENCE</scope>
    <source>
        <strain evidence="5">JCM 4122</strain>
    </source>
</reference>
<evidence type="ECO:0000256" key="2">
    <source>
        <dbReference type="ARBA" id="ARBA00035108"/>
    </source>
</evidence>
<dbReference type="InterPro" id="IPR009430">
    <property type="entry name" value="GvpL/GvpF"/>
</dbReference>
<feature type="region of interest" description="Disordered" evidence="4">
    <location>
        <begin position="1"/>
        <end position="25"/>
    </location>
</feature>
<protein>
    <submittedName>
        <fullName evidence="5">Gas vesicle protein</fullName>
    </submittedName>
</protein>
<dbReference type="PANTHER" id="PTHR36852">
    <property type="entry name" value="PROTEIN GVPL 2"/>
    <property type="match status" value="1"/>
</dbReference>
<dbReference type="RefSeq" id="WP_190043042.1">
    <property type="nucleotide sequence ID" value="NZ_BNBE01000002.1"/>
</dbReference>
<keyword evidence="6" id="KW-1185">Reference proteome</keyword>
<feature type="region of interest" description="Disordered" evidence="4">
    <location>
        <begin position="231"/>
        <end position="250"/>
    </location>
</feature>
<organism evidence="5 6">
    <name type="scientific">Streptomyces filamentosus</name>
    <name type="common">Streptomyces roseosporus</name>
    <dbReference type="NCBI Taxonomy" id="67294"/>
    <lineage>
        <taxon>Bacteria</taxon>
        <taxon>Bacillati</taxon>
        <taxon>Actinomycetota</taxon>
        <taxon>Actinomycetes</taxon>
        <taxon>Kitasatosporales</taxon>
        <taxon>Streptomycetaceae</taxon>
        <taxon>Streptomyces</taxon>
    </lineage>
</organism>
<dbReference type="AlphaFoldDB" id="A0A919ER36"/>
<dbReference type="GO" id="GO:0031411">
    <property type="term" value="C:gas vesicle"/>
    <property type="evidence" value="ECO:0007669"/>
    <property type="project" value="UniProtKB-SubCell"/>
</dbReference>
<reference evidence="5" key="2">
    <citation type="submission" date="2020-09" db="EMBL/GenBank/DDBJ databases">
        <authorList>
            <person name="Sun Q."/>
            <person name="Ohkuma M."/>
        </authorList>
    </citation>
    <scope>NUCLEOTIDE SEQUENCE</scope>
    <source>
        <strain evidence="5">JCM 4122</strain>
    </source>
</reference>
<dbReference type="GO" id="GO:0031412">
    <property type="term" value="P:gas vesicle organization"/>
    <property type="evidence" value="ECO:0007669"/>
    <property type="project" value="InterPro"/>
</dbReference>
<evidence type="ECO:0000313" key="6">
    <source>
        <dbReference type="Proteomes" id="UP000632849"/>
    </source>
</evidence>
<accession>A0A919ER36</accession>
<comment type="similarity">
    <text evidence="3">Belongs to the gas vesicle GvpF/GvpL family.</text>
</comment>